<feature type="signal peptide" evidence="1">
    <location>
        <begin position="1"/>
        <end position="24"/>
    </location>
</feature>
<sequence length="184" mass="18327">MRGMRSRFLLLAAFCAPAPIFGVAVGCGDTIVVDNPGDGGGGGVGAGRADGGQGAGSVDGGGDALQEYVDPGCPDQPPPIVDLQCDPYDQHNGDCAVGEGCFIFVRYPQEACGQEIYGSRCGPAGVAGQGDPCLGSFECQGGFVCVVTGSGNQCVRLCPLVGDDGCPAGLVCEPIDVEGFGGCL</sequence>
<proteinExistence type="predicted"/>
<gene>
    <name evidence="2" type="ORF">CMC5_050550</name>
</gene>
<evidence type="ECO:0000256" key="1">
    <source>
        <dbReference type="SAM" id="SignalP"/>
    </source>
</evidence>
<organism evidence="2 3">
    <name type="scientific">Chondromyces crocatus</name>
    <dbReference type="NCBI Taxonomy" id="52"/>
    <lineage>
        <taxon>Bacteria</taxon>
        <taxon>Pseudomonadati</taxon>
        <taxon>Myxococcota</taxon>
        <taxon>Polyangia</taxon>
        <taxon>Polyangiales</taxon>
        <taxon>Polyangiaceae</taxon>
        <taxon>Chondromyces</taxon>
    </lineage>
</organism>
<dbReference type="STRING" id="52.CMC5_050550"/>
<dbReference type="EMBL" id="CP012159">
    <property type="protein sequence ID" value="AKT40898.1"/>
    <property type="molecule type" value="Genomic_DNA"/>
</dbReference>
<dbReference type="Proteomes" id="UP000067626">
    <property type="component" value="Chromosome"/>
</dbReference>
<reference evidence="2 3" key="1">
    <citation type="submission" date="2015-07" db="EMBL/GenBank/DDBJ databases">
        <title>Genome analysis of myxobacterium Chondromyces crocatus Cm c5 reveals a high potential for natural compound synthesis and the genetic basis for the loss of fruiting body formation.</title>
        <authorList>
            <person name="Zaburannyi N."/>
            <person name="Bunk B."/>
            <person name="Maier J."/>
            <person name="Overmann J."/>
            <person name="Mueller R."/>
        </authorList>
    </citation>
    <scope>NUCLEOTIDE SEQUENCE [LARGE SCALE GENOMIC DNA]</scope>
    <source>
        <strain evidence="2 3">Cm c5</strain>
    </source>
</reference>
<evidence type="ECO:0000313" key="2">
    <source>
        <dbReference type="EMBL" id="AKT40898.1"/>
    </source>
</evidence>
<evidence type="ECO:0000313" key="3">
    <source>
        <dbReference type="Proteomes" id="UP000067626"/>
    </source>
</evidence>
<accession>A0A0K1EJX1</accession>
<protein>
    <submittedName>
        <fullName evidence="2">Uncharacterized protein</fullName>
    </submittedName>
</protein>
<name>A0A0K1EJX1_CHOCO</name>
<dbReference type="KEGG" id="ccro:CMC5_050550"/>
<feature type="chain" id="PRO_5005459600" evidence="1">
    <location>
        <begin position="25"/>
        <end position="184"/>
    </location>
</feature>
<keyword evidence="3" id="KW-1185">Reference proteome</keyword>
<dbReference type="AlphaFoldDB" id="A0A0K1EJX1"/>
<keyword evidence="1" id="KW-0732">Signal</keyword>
<dbReference type="PROSITE" id="PS51257">
    <property type="entry name" value="PROKAR_LIPOPROTEIN"/>
    <property type="match status" value="1"/>
</dbReference>